<sequence length="310" mass="34538">MYRSFLPVTIRADRWLPAKMNLEIIRTLQEKIVPTVFTPRGVYDGRKNLFTSRRLPLRDPGRKSQSFNVTLRPPYEIPAPRVYQVDIRLVGHVNPVTLKQYCKGQISAVNDIVPSLAPLHLALQAKPKLSLPFYARSLLTDREVRPLGGGIELWRGYFQSIRPGVSSLLLNVDISTGAMYAPGPMIQLCSQILGGQDPATLTPGIGLSDRDCLKLQRFFSRARFIVVGRTHAGGGERRPKVIHRFTTQGASSLRFTNQQGFETSVSEHFSSLGVTLSHPECICVQTSAGAVYPIELCYIIPGQLMRRSLP</sequence>
<feature type="non-terminal residue" evidence="2">
    <location>
        <position position="1"/>
    </location>
</feature>
<feature type="domain" description="Argonaute linker 1" evidence="1">
    <location>
        <begin position="132"/>
        <end position="182"/>
    </location>
</feature>
<dbReference type="SMART" id="SM01163">
    <property type="entry name" value="DUF1785"/>
    <property type="match status" value="1"/>
</dbReference>
<dbReference type="PANTHER" id="PTHR22891">
    <property type="entry name" value="EUKARYOTIC TRANSLATION INITIATION FACTOR 2C"/>
    <property type="match status" value="1"/>
</dbReference>
<dbReference type="CDD" id="cd02846">
    <property type="entry name" value="PAZ_argonaute_like"/>
    <property type="match status" value="1"/>
</dbReference>
<dbReference type="SUPFAM" id="SSF101690">
    <property type="entry name" value="PAZ domain"/>
    <property type="match status" value="1"/>
</dbReference>
<evidence type="ECO:0000313" key="3">
    <source>
        <dbReference type="Proteomes" id="UP000663843"/>
    </source>
</evidence>
<evidence type="ECO:0000259" key="1">
    <source>
        <dbReference type="SMART" id="SM01163"/>
    </source>
</evidence>
<gene>
    <name evidence="2" type="ORF">RDB_LOCUS64827</name>
</gene>
<evidence type="ECO:0000313" key="2">
    <source>
        <dbReference type="EMBL" id="CAE6431591.1"/>
    </source>
</evidence>
<accession>A0A8H2XVB5</accession>
<dbReference type="Pfam" id="PF08699">
    <property type="entry name" value="ArgoL1"/>
    <property type="match status" value="1"/>
</dbReference>
<name>A0A8H2XVB5_9AGAM</name>
<dbReference type="AlphaFoldDB" id="A0A8H2XVB5"/>
<dbReference type="Pfam" id="PF16486">
    <property type="entry name" value="ArgoN"/>
    <property type="match status" value="1"/>
</dbReference>
<reference evidence="2" key="1">
    <citation type="submission" date="2021-01" db="EMBL/GenBank/DDBJ databases">
        <authorList>
            <person name="Kaushik A."/>
        </authorList>
    </citation>
    <scope>NUCLEOTIDE SEQUENCE</scope>
    <source>
        <strain evidence="2">AG2-2IIIB</strain>
    </source>
</reference>
<dbReference type="InterPro" id="IPR014811">
    <property type="entry name" value="ArgoL1"/>
</dbReference>
<dbReference type="InterPro" id="IPR032474">
    <property type="entry name" value="Argonaute_N"/>
</dbReference>
<dbReference type="Proteomes" id="UP000663843">
    <property type="component" value="Unassembled WGS sequence"/>
</dbReference>
<protein>
    <recommendedName>
        <fullName evidence="1">Argonaute linker 1 domain-containing protein</fullName>
    </recommendedName>
</protein>
<organism evidence="2 3">
    <name type="scientific">Rhizoctonia solani</name>
    <dbReference type="NCBI Taxonomy" id="456999"/>
    <lineage>
        <taxon>Eukaryota</taxon>
        <taxon>Fungi</taxon>
        <taxon>Dikarya</taxon>
        <taxon>Basidiomycota</taxon>
        <taxon>Agaricomycotina</taxon>
        <taxon>Agaricomycetes</taxon>
        <taxon>Cantharellales</taxon>
        <taxon>Ceratobasidiaceae</taxon>
        <taxon>Rhizoctonia</taxon>
    </lineage>
</organism>
<dbReference type="InterPro" id="IPR036085">
    <property type="entry name" value="PAZ_dom_sf"/>
</dbReference>
<proteinExistence type="predicted"/>
<comment type="caution">
    <text evidence="2">The sequence shown here is derived from an EMBL/GenBank/DDBJ whole genome shotgun (WGS) entry which is preliminary data.</text>
</comment>
<dbReference type="Gene3D" id="2.170.260.10">
    <property type="entry name" value="paz domain"/>
    <property type="match status" value="1"/>
</dbReference>
<dbReference type="EMBL" id="CAJMWT010002070">
    <property type="protein sequence ID" value="CAE6431591.1"/>
    <property type="molecule type" value="Genomic_DNA"/>
</dbReference>